<reference evidence="3" key="1">
    <citation type="submission" date="2014-04" db="EMBL/GenBank/DDBJ databases">
        <title>Evolutionary Origins and Diversification of the Mycorrhizal Mutualists.</title>
        <authorList>
            <consortium name="DOE Joint Genome Institute"/>
            <consortium name="Mycorrhizal Genomics Consortium"/>
            <person name="Kohler A."/>
            <person name="Kuo A."/>
            <person name="Nagy L.G."/>
            <person name="Floudas D."/>
            <person name="Copeland A."/>
            <person name="Barry K.W."/>
            <person name="Cichocki N."/>
            <person name="Veneault-Fourrey C."/>
            <person name="LaButti K."/>
            <person name="Lindquist E.A."/>
            <person name="Lipzen A."/>
            <person name="Lundell T."/>
            <person name="Morin E."/>
            <person name="Murat C."/>
            <person name="Riley R."/>
            <person name="Ohm R."/>
            <person name="Sun H."/>
            <person name="Tunlid A."/>
            <person name="Henrissat B."/>
            <person name="Grigoriev I.V."/>
            <person name="Hibbett D.S."/>
            <person name="Martin F."/>
        </authorList>
    </citation>
    <scope>NUCLEOTIDE SEQUENCE [LARGE SCALE GENOMIC DNA]</scope>
    <source>
        <strain evidence="3">FD-334 SS-4</strain>
    </source>
</reference>
<keyword evidence="3" id="KW-1185">Reference proteome</keyword>
<dbReference type="Pfam" id="PF20414">
    <property type="entry name" value="DUF6698"/>
    <property type="match status" value="1"/>
</dbReference>
<dbReference type="STRING" id="945553.A0A0D2L7W0"/>
<feature type="region of interest" description="Disordered" evidence="1">
    <location>
        <begin position="251"/>
        <end position="275"/>
    </location>
</feature>
<proteinExistence type="predicted"/>
<organism evidence="2 3">
    <name type="scientific">Hypholoma sublateritium (strain FD-334 SS-4)</name>
    <dbReference type="NCBI Taxonomy" id="945553"/>
    <lineage>
        <taxon>Eukaryota</taxon>
        <taxon>Fungi</taxon>
        <taxon>Dikarya</taxon>
        <taxon>Basidiomycota</taxon>
        <taxon>Agaricomycotina</taxon>
        <taxon>Agaricomycetes</taxon>
        <taxon>Agaricomycetidae</taxon>
        <taxon>Agaricales</taxon>
        <taxon>Agaricineae</taxon>
        <taxon>Strophariaceae</taxon>
        <taxon>Hypholoma</taxon>
    </lineage>
</organism>
<dbReference type="EMBL" id="KN817544">
    <property type="protein sequence ID" value="KJA23242.1"/>
    <property type="molecule type" value="Genomic_DNA"/>
</dbReference>
<dbReference type="AlphaFoldDB" id="A0A0D2L7W0"/>
<evidence type="ECO:0000313" key="3">
    <source>
        <dbReference type="Proteomes" id="UP000054270"/>
    </source>
</evidence>
<dbReference type="Proteomes" id="UP000054270">
    <property type="component" value="Unassembled WGS sequence"/>
</dbReference>
<gene>
    <name evidence="2" type="ORF">HYPSUDRAFT_137971</name>
</gene>
<evidence type="ECO:0000313" key="2">
    <source>
        <dbReference type="EMBL" id="KJA23242.1"/>
    </source>
</evidence>
<protein>
    <recommendedName>
        <fullName evidence="4">Fungal-type protein kinase domain-containing protein</fullName>
    </recommendedName>
</protein>
<evidence type="ECO:0008006" key="4">
    <source>
        <dbReference type="Google" id="ProtNLM"/>
    </source>
</evidence>
<name>A0A0D2L7W0_HYPSF</name>
<evidence type="ECO:0000256" key="1">
    <source>
        <dbReference type="SAM" id="MobiDB-lite"/>
    </source>
</evidence>
<sequence>LQKGANDARSDDVRRIKEELASWLNMEHTPNPPFQVKSRGDRGRQNNITARLLCPIEYDWNDEEVRSGIRAGTIDISEDYFLRCFYPHGRADPNNIEKGFLRSCLLVKTFASIFTSPSSSEFFVEADENGSARKKRRVASDSQKTVTKSNVSTIIGMEGQVSPRSIAYAAVMVSFNLTDADHWMEVYNHFSYRALYSLIIDFFEAPSDPASKKHSDNLLKWWSRYVIIYGFDRNSQIYCFNRQIFPHHKSTSANTLKSRNKLSEQRAARQQGTPV</sequence>
<feature type="non-terminal residue" evidence="2">
    <location>
        <position position="1"/>
    </location>
</feature>
<accession>A0A0D2L7W0</accession>
<dbReference type="InterPro" id="IPR046521">
    <property type="entry name" value="DUF6698"/>
</dbReference>
<dbReference type="OrthoDB" id="2662502at2759"/>